<dbReference type="EMBL" id="JAIVGD010000018">
    <property type="protein sequence ID" value="KAH0754730.1"/>
    <property type="molecule type" value="Genomic_DNA"/>
</dbReference>
<gene>
    <name evidence="3" type="ORF">KY290_025000</name>
</gene>
<proteinExistence type="predicted"/>
<evidence type="ECO:0000313" key="4">
    <source>
        <dbReference type="Proteomes" id="UP000826656"/>
    </source>
</evidence>
<feature type="region of interest" description="Disordered" evidence="1">
    <location>
        <begin position="101"/>
        <end position="132"/>
    </location>
</feature>
<evidence type="ECO:0000256" key="1">
    <source>
        <dbReference type="SAM" id="MobiDB-lite"/>
    </source>
</evidence>
<name>A0ABQ7USB9_SOLTU</name>
<feature type="compositionally biased region" description="Low complexity" evidence="1">
    <location>
        <begin position="101"/>
        <end position="112"/>
    </location>
</feature>
<dbReference type="Proteomes" id="UP000826656">
    <property type="component" value="Unassembled WGS sequence"/>
</dbReference>
<feature type="region of interest" description="Disordered" evidence="1">
    <location>
        <begin position="54"/>
        <end position="77"/>
    </location>
</feature>
<accession>A0ABQ7USB9</accession>
<evidence type="ECO:0000313" key="3">
    <source>
        <dbReference type="EMBL" id="KAH0754730.1"/>
    </source>
</evidence>
<keyword evidence="4" id="KW-1185">Reference proteome</keyword>
<comment type="caution">
    <text evidence="3">The sequence shown here is derived from an EMBL/GenBank/DDBJ whole genome shotgun (WGS) entry which is preliminary data.</text>
</comment>
<organism evidence="3 4">
    <name type="scientific">Solanum tuberosum</name>
    <name type="common">Potato</name>
    <dbReference type="NCBI Taxonomy" id="4113"/>
    <lineage>
        <taxon>Eukaryota</taxon>
        <taxon>Viridiplantae</taxon>
        <taxon>Streptophyta</taxon>
        <taxon>Embryophyta</taxon>
        <taxon>Tracheophyta</taxon>
        <taxon>Spermatophyta</taxon>
        <taxon>Magnoliopsida</taxon>
        <taxon>eudicotyledons</taxon>
        <taxon>Gunneridae</taxon>
        <taxon>Pentapetalae</taxon>
        <taxon>asterids</taxon>
        <taxon>lamiids</taxon>
        <taxon>Solanales</taxon>
        <taxon>Solanaceae</taxon>
        <taxon>Solanoideae</taxon>
        <taxon>Solaneae</taxon>
        <taxon>Solanum</taxon>
    </lineage>
</organism>
<feature type="domain" description="DUF4283" evidence="2">
    <location>
        <begin position="189"/>
        <end position="243"/>
    </location>
</feature>
<sequence length="245" mass="27835">MRTINCRNRCKAMVRVREVQNKQGELQTGKSPTPYANAIVNLSTAPQLQYNASAAQNSGKGNGETSGHHQPNGSITSRGVENLQQNEFPQISNNFTKYNPQAQQSKQIQQDQVPPKEPNNHNVHQHPKKDVIQEPDPYTVVQSFAARLRFNKDKNTTPVTFETPKVITKQGKPDVIFSEDDFMTNWATDCRFTLIGKFSNTMPNVELLRKNFITQTQLSGRVKIAQYNCRHVYIDLDNELDYITV</sequence>
<evidence type="ECO:0000259" key="2">
    <source>
        <dbReference type="Pfam" id="PF14111"/>
    </source>
</evidence>
<dbReference type="Pfam" id="PF14111">
    <property type="entry name" value="DUF4283"/>
    <property type="match status" value="1"/>
</dbReference>
<reference evidence="3 4" key="1">
    <citation type="journal article" date="2021" name="bioRxiv">
        <title>Chromosome-scale and haplotype-resolved genome assembly of a tetraploid potato cultivar.</title>
        <authorList>
            <person name="Sun H."/>
            <person name="Jiao W.-B."/>
            <person name="Krause K."/>
            <person name="Campoy J.A."/>
            <person name="Goel M."/>
            <person name="Folz-Donahue K."/>
            <person name="Kukat C."/>
            <person name="Huettel B."/>
            <person name="Schneeberger K."/>
        </authorList>
    </citation>
    <scope>NUCLEOTIDE SEQUENCE [LARGE SCALE GENOMIC DNA]</scope>
    <source>
        <strain evidence="3">SolTubOtavaFocal</strain>
        <tissue evidence="3">Leaves</tissue>
    </source>
</reference>
<dbReference type="InterPro" id="IPR025558">
    <property type="entry name" value="DUF4283"/>
</dbReference>
<protein>
    <recommendedName>
        <fullName evidence="2">DUF4283 domain-containing protein</fullName>
    </recommendedName>
</protein>